<keyword evidence="1" id="KW-0863">Zinc-finger</keyword>
<dbReference type="InterPro" id="IPR013087">
    <property type="entry name" value="Znf_C2H2_type"/>
</dbReference>
<gene>
    <name evidence="4" type="ORF">COCSADRAFT_24538</name>
</gene>
<dbReference type="AlphaFoldDB" id="M2TB29"/>
<dbReference type="RefSeq" id="XP_007697443.1">
    <property type="nucleotide sequence ID" value="XM_007699253.1"/>
</dbReference>
<dbReference type="EMBL" id="KB445640">
    <property type="protein sequence ID" value="EMD66426.1"/>
    <property type="molecule type" value="Genomic_DNA"/>
</dbReference>
<feature type="domain" description="C2H2-type" evidence="3">
    <location>
        <begin position="24"/>
        <end position="51"/>
    </location>
</feature>
<dbReference type="OMA" id="CRRRTHY"/>
<evidence type="ECO:0000313" key="5">
    <source>
        <dbReference type="Proteomes" id="UP000016934"/>
    </source>
</evidence>
<dbReference type="HOGENOM" id="CLU_781120_0_0_1"/>
<evidence type="ECO:0000259" key="3">
    <source>
        <dbReference type="PROSITE" id="PS50157"/>
    </source>
</evidence>
<evidence type="ECO:0000256" key="2">
    <source>
        <dbReference type="SAM" id="MobiDB-lite"/>
    </source>
</evidence>
<accession>M2TB29</accession>
<dbReference type="KEGG" id="bsc:COCSADRAFT_24538"/>
<sequence>MPDVLEHQPTRKGLIIHPDSEGNYPCKSCSRSFPHPEPYRYHASKHNDTVEYIYDECKQLATLKPEIKAFLGVYCDGSTHYVRMAISQPVGLGSTIKGVDEEVELAFEEFLRRDFSSTEMHKETVPRQSRSSRWPSRPNTRLKSPHPSTEAITANDRHSLDAEDQTSSARDSLPEHVTGIVAVASFSSTADGVHGHKILVTTHSDTMILLGLVDLDALLRHTRIRNQLPQIIGDYAYTELLEYRKKRMTIEDPVYQGILPDDLPIGVGEEVRLEDCSPVLEAEVRSLLDS</sequence>
<feature type="compositionally biased region" description="Polar residues" evidence="2">
    <location>
        <begin position="139"/>
        <end position="152"/>
    </location>
</feature>
<dbReference type="GO" id="GO:0008270">
    <property type="term" value="F:zinc ion binding"/>
    <property type="evidence" value="ECO:0007669"/>
    <property type="project" value="UniProtKB-KW"/>
</dbReference>
<dbReference type="InterPro" id="IPR036236">
    <property type="entry name" value="Znf_C2H2_sf"/>
</dbReference>
<name>M2TB29_COCSN</name>
<dbReference type="SUPFAM" id="SSF57667">
    <property type="entry name" value="beta-beta-alpha zinc fingers"/>
    <property type="match status" value="1"/>
</dbReference>
<organism evidence="4 5">
    <name type="scientific">Cochliobolus sativus (strain ND90Pr / ATCC 201652)</name>
    <name type="common">Common root rot and spot blotch fungus</name>
    <name type="synonym">Bipolaris sorokiniana</name>
    <dbReference type="NCBI Taxonomy" id="665912"/>
    <lineage>
        <taxon>Eukaryota</taxon>
        <taxon>Fungi</taxon>
        <taxon>Dikarya</taxon>
        <taxon>Ascomycota</taxon>
        <taxon>Pezizomycotina</taxon>
        <taxon>Dothideomycetes</taxon>
        <taxon>Pleosporomycetidae</taxon>
        <taxon>Pleosporales</taxon>
        <taxon>Pleosporineae</taxon>
        <taxon>Pleosporaceae</taxon>
        <taxon>Bipolaris</taxon>
    </lineage>
</organism>
<keyword evidence="1" id="KW-0862">Zinc</keyword>
<reference evidence="4 5" key="1">
    <citation type="journal article" date="2012" name="PLoS Pathog.">
        <title>Diverse lifestyles and strategies of plant pathogenesis encoded in the genomes of eighteen Dothideomycetes fungi.</title>
        <authorList>
            <person name="Ohm R.A."/>
            <person name="Feau N."/>
            <person name="Henrissat B."/>
            <person name="Schoch C.L."/>
            <person name="Horwitz B.A."/>
            <person name="Barry K.W."/>
            <person name="Condon B.J."/>
            <person name="Copeland A.C."/>
            <person name="Dhillon B."/>
            <person name="Glaser F."/>
            <person name="Hesse C.N."/>
            <person name="Kosti I."/>
            <person name="LaButti K."/>
            <person name="Lindquist E.A."/>
            <person name="Lucas S."/>
            <person name="Salamov A.A."/>
            <person name="Bradshaw R.E."/>
            <person name="Ciuffetti L."/>
            <person name="Hamelin R.C."/>
            <person name="Kema G.H.J."/>
            <person name="Lawrence C."/>
            <person name="Scott J.A."/>
            <person name="Spatafora J.W."/>
            <person name="Turgeon B.G."/>
            <person name="de Wit P.J.G.M."/>
            <person name="Zhong S."/>
            <person name="Goodwin S.B."/>
            <person name="Grigoriev I.V."/>
        </authorList>
    </citation>
    <scope>NUCLEOTIDE SEQUENCE [LARGE SCALE GENOMIC DNA]</scope>
    <source>
        <strain evidence="5">ND90Pr / ATCC 201652</strain>
    </source>
</reference>
<dbReference type="GeneID" id="19135103"/>
<proteinExistence type="predicted"/>
<dbReference type="PROSITE" id="PS00028">
    <property type="entry name" value="ZINC_FINGER_C2H2_1"/>
    <property type="match status" value="1"/>
</dbReference>
<evidence type="ECO:0000313" key="4">
    <source>
        <dbReference type="EMBL" id="EMD66426.1"/>
    </source>
</evidence>
<dbReference type="PROSITE" id="PS50157">
    <property type="entry name" value="ZINC_FINGER_C2H2_2"/>
    <property type="match status" value="1"/>
</dbReference>
<evidence type="ECO:0000256" key="1">
    <source>
        <dbReference type="PROSITE-ProRule" id="PRU00042"/>
    </source>
</evidence>
<protein>
    <recommendedName>
        <fullName evidence="3">C2H2-type domain-containing protein</fullName>
    </recommendedName>
</protein>
<reference evidence="5" key="2">
    <citation type="journal article" date="2013" name="PLoS Genet.">
        <title>Comparative genome structure, secondary metabolite, and effector coding capacity across Cochliobolus pathogens.</title>
        <authorList>
            <person name="Condon B.J."/>
            <person name="Leng Y."/>
            <person name="Wu D."/>
            <person name="Bushley K.E."/>
            <person name="Ohm R.A."/>
            <person name="Otillar R."/>
            <person name="Martin J."/>
            <person name="Schackwitz W."/>
            <person name="Grimwood J."/>
            <person name="MohdZainudin N."/>
            <person name="Xue C."/>
            <person name="Wang R."/>
            <person name="Manning V.A."/>
            <person name="Dhillon B."/>
            <person name="Tu Z.J."/>
            <person name="Steffenson B.J."/>
            <person name="Salamov A."/>
            <person name="Sun H."/>
            <person name="Lowry S."/>
            <person name="LaButti K."/>
            <person name="Han J."/>
            <person name="Copeland A."/>
            <person name="Lindquist E."/>
            <person name="Barry K."/>
            <person name="Schmutz J."/>
            <person name="Baker S.E."/>
            <person name="Ciuffetti L.M."/>
            <person name="Grigoriev I.V."/>
            <person name="Zhong S."/>
            <person name="Turgeon B.G."/>
        </authorList>
    </citation>
    <scope>NUCLEOTIDE SEQUENCE [LARGE SCALE GENOMIC DNA]</scope>
    <source>
        <strain evidence="5">ND90Pr / ATCC 201652</strain>
    </source>
</reference>
<feature type="region of interest" description="Disordered" evidence="2">
    <location>
        <begin position="118"/>
        <end position="173"/>
    </location>
</feature>
<keyword evidence="5" id="KW-1185">Reference proteome</keyword>
<dbReference type="Proteomes" id="UP000016934">
    <property type="component" value="Unassembled WGS sequence"/>
</dbReference>
<feature type="compositionally biased region" description="Low complexity" evidence="2">
    <location>
        <begin position="126"/>
        <end position="138"/>
    </location>
</feature>
<dbReference type="OrthoDB" id="3670965at2759"/>
<keyword evidence="1" id="KW-0479">Metal-binding</keyword>